<reference evidence="1" key="1">
    <citation type="submission" date="2021-08" db="EMBL/GenBank/DDBJ databases">
        <title>The first chromosome-level gecko genome reveals the dynamic sex chromosomes of Neotropical dwarf geckos (Sphaerodactylidae: Sphaerodactylus).</title>
        <authorList>
            <person name="Pinto B.J."/>
            <person name="Keating S.E."/>
            <person name="Gamble T."/>
        </authorList>
    </citation>
    <scope>NUCLEOTIDE SEQUENCE</scope>
    <source>
        <strain evidence="1">TG3544</strain>
    </source>
</reference>
<dbReference type="Proteomes" id="UP000827872">
    <property type="component" value="Linkage Group LG03"/>
</dbReference>
<evidence type="ECO:0000313" key="2">
    <source>
        <dbReference type="Proteomes" id="UP000827872"/>
    </source>
</evidence>
<sequence>MRGGFFIAGALPLHTGRETWYISKTEMEPGAIAAASAGAMSKEAFVLGAAEGAAKAVGIIISPAAIPWICGTAIAITAIVAIYKAYKHSNHKLD</sequence>
<comment type="caution">
    <text evidence="1">The sequence shown here is derived from an EMBL/GenBank/DDBJ whole genome shotgun (WGS) entry which is preliminary data.</text>
</comment>
<name>A0ACB8EEV1_9SAUR</name>
<proteinExistence type="predicted"/>
<keyword evidence="2" id="KW-1185">Reference proteome</keyword>
<protein>
    <submittedName>
        <fullName evidence="1">Uncharacterized protein</fullName>
    </submittedName>
</protein>
<organism evidence="1 2">
    <name type="scientific">Sphaerodactylus townsendi</name>
    <dbReference type="NCBI Taxonomy" id="933632"/>
    <lineage>
        <taxon>Eukaryota</taxon>
        <taxon>Metazoa</taxon>
        <taxon>Chordata</taxon>
        <taxon>Craniata</taxon>
        <taxon>Vertebrata</taxon>
        <taxon>Euteleostomi</taxon>
        <taxon>Lepidosauria</taxon>
        <taxon>Squamata</taxon>
        <taxon>Bifurcata</taxon>
        <taxon>Gekkota</taxon>
        <taxon>Sphaerodactylidae</taxon>
        <taxon>Sphaerodactylus</taxon>
    </lineage>
</organism>
<evidence type="ECO:0000313" key="1">
    <source>
        <dbReference type="EMBL" id="KAH7991194.1"/>
    </source>
</evidence>
<gene>
    <name evidence="1" type="ORF">K3G42_002712</name>
</gene>
<accession>A0ACB8EEV1</accession>
<dbReference type="EMBL" id="CM037616">
    <property type="protein sequence ID" value="KAH7991194.1"/>
    <property type="molecule type" value="Genomic_DNA"/>
</dbReference>